<evidence type="ECO:0000313" key="2">
    <source>
        <dbReference type="Proteomes" id="UP001062846"/>
    </source>
</evidence>
<dbReference type="Proteomes" id="UP001062846">
    <property type="component" value="Chromosome 8"/>
</dbReference>
<accession>A0ACC0MKS4</accession>
<proteinExistence type="predicted"/>
<comment type="caution">
    <text evidence="1">The sequence shown here is derived from an EMBL/GenBank/DDBJ whole genome shotgun (WGS) entry which is preliminary data.</text>
</comment>
<keyword evidence="2" id="KW-1185">Reference proteome</keyword>
<name>A0ACC0MKS4_RHOML</name>
<protein>
    <submittedName>
        <fullName evidence="1">Uncharacterized protein</fullName>
    </submittedName>
</protein>
<gene>
    <name evidence="1" type="ORF">RHMOL_Rhmol08G0053600</name>
</gene>
<evidence type="ECO:0000313" key="1">
    <source>
        <dbReference type="EMBL" id="KAI8541351.1"/>
    </source>
</evidence>
<sequence length="594" mass="66636">MFYAQCLLSKKGTLGTIWVAAHCLKRVKKDQVAQTNISSSVAFPHRFSSCFLNTEKILADEVPVVSYRVLGYLLLGVVRIYSMKVEYLFHDCRHVLVKIKDFAGKKKANIHIEAICAPSLSITRPERLELDTFDLQILEDGSGNTVRPDEDIVLADVQRNEGSRYCLLDKFLCEEDAEHLETCLTGYTPVKDVLSAYSMGNDVVGSQSHDLTNSEASIENLRGNNFSLPERLDPMSLCEFDEEPNLDRQCGEEHVTEIEETEMCNAKNVSIDEEESPDTLKSFAEEQNMDAEHLRPAEEILPETGKCPSIMKDCPISITVDVTPQSKCPNASVFQKIIIDENFSWLVKESIDDSSDLVSKRKKAPYTPLHAWKAHKIANLPHTFLEPLFHSEFSLELISLSSKKELKNLEAVEPVEAREKIGEIGSPAVHRTPDDTVIAPSTPVTCSASLRFHDVRDSTNLDTVGPASSFENTGDIFSRNEDAEFDTFPVIKVTNSGQGDNQETNEWSIETRLLVNRTLARYLCRTFLKTKKQGGDAVVNLSQVLKRKTKSENARVFYEILALKTGGYVDVKQRAPYEDILILETPKLEESCES</sequence>
<organism evidence="1 2">
    <name type="scientific">Rhododendron molle</name>
    <name type="common">Chinese azalea</name>
    <name type="synonym">Azalea mollis</name>
    <dbReference type="NCBI Taxonomy" id="49168"/>
    <lineage>
        <taxon>Eukaryota</taxon>
        <taxon>Viridiplantae</taxon>
        <taxon>Streptophyta</taxon>
        <taxon>Embryophyta</taxon>
        <taxon>Tracheophyta</taxon>
        <taxon>Spermatophyta</taxon>
        <taxon>Magnoliopsida</taxon>
        <taxon>eudicotyledons</taxon>
        <taxon>Gunneridae</taxon>
        <taxon>Pentapetalae</taxon>
        <taxon>asterids</taxon>
        <taxon>Ericales</taxon>
        <taxon>Ericaceae</taxon>
        <taxon>Ericoideae</taxon>
        <taxon>Rhodoreae</taxon>
        <taxon>Rhododendron</taxon>
    </lineage>
</organism>
<dbReference type="EMBL" id="CM046395">
    <property type="protein sequence ID" value="KAI8541351.1"/>
    <property type="molecule type" value="Genomic_DNA"/>
</dbReference>
<reference evidence="1" key="1">
    <citation type="submission" date="2022-02" db="EMBL/GenBank/DDBJ databases">
        <title>Plant Genome Project.</title>
        <authorList>
            <person name="Zhang R.-G."/>
        </authorList>
    </citation>
    <scope>NUCLEOTIDE SEQUENCE</scope>
    <source>
        <strain evidence="1">AT1</strain>
    </source>
</reference>